<dbReference type="Pfam" id="PF02129">
    <property type="entry name" value="Peptidase_S15"/>
    <property type="match status" value="1"/>
</dbReference>
<protein>
    <submittedName>
        <fullName evidence="3">CocE/NonD family hydrolase</fullName>
    </submittedName>
</protein>
<dbReference type="InterPro" id="IPR005674">
    <property type="entry name" value="CocE/Ser_esterase"/>
</dbReference>
<dbReference type="InterPro" id="IPR050585">
    <property type="entry name" value="Xaa-Pro_dipeptidyl-ppase/CocE"/>
</dbReference>
<dbReference type="InterPro" id="IPR000383">
    <property type="entry name" value="Xaa-Pro-like_dom"/>
</dbReference>
<feature type="domain" description="Xaa-Pro dipeptidyl-peptidase-like" evidence="2">
    <location>
        <begin position="61"/>
        <end position="196"/>
    </location>
</feature>
<evidence type="ECO:0000313" key="4">
    <source>
        <dbReference type="Proteomes" id="UP001609376"/>
    </source>
</evidence>
<comment type="caution">
    <text evidence="3">The sequence shown here is derived from an EMBL/GenBank/DDBJ whole genome shotgun (WGS) entry which is preliminary data.</text>
</comment>
<evidence type="ECO:0000313" key="3">
    <source>
        <dbReference type="EMBL" id="MFH5773752.1"/>
    </source>
</evidence>
<dbReference type="Proteomes" id="UP001609376">
    <property type="component" value="Unassembled WGS sequence"/>
</dbReference>
<proteinExistence type="predicted"/>
<dbReference type="RefSeq" id="WP_395132606.1">
    <property type="nucleotide sequence ID" value="NZ_JBIMPR010000003.1"/>
</dbReference>
<dbReference type="EMBL" id="JBIMPR010000003">
    <property type="protein sequence ID" value="MFH5773752.1"/>
    <property type="molecule type" value="Genomic_DNA"/>
</dbReference>
<reference evidence="3 4" key="1">
    <citation type="submission" date="2024-10" db="EMBL/GenBank/DDBJ databases">
        <title>Paracoccus drimophilus sp. nov., a novel bacterium from corn roots in Hunan.</title>
        <authorList>
            <person name="Li X."/>
        </authorList>
    </citation>
    <scope>NUCLEOTIDE SEQUENCE [LARGE SCALE GENOMIC DNA]</scope>
    <source>
        <strain evidence="3 4">NGMCC 1.201697</strain>
    </source>
</reference>
<dbReference type="InterPro" id="IPR029058">
    <property type="entry name" value="AB_hydrolase_fold"/>
</dbReference>
<dbReference type="Gene3D" id="3.40.50.1820">
    <property type="entry name" value="alpha/beta hydrolase"/>
    <property type="match status" value="1"/>
</dbReference>
<dbReference type="SUPFAM" id="SSF53474">
    <property type="entry name" value="alpha/beta-Hydrolases"/>
    <property type="match status" value="1"/>
</dbReference>
<keyword evidence="4" id="KW-1185">Reference proteome</keyword>
<keyword evidence="3" id="KW-0378">Hydrolase</keyword>
<feature type="region of interest" description="Disordered" evidence="1">
    <location>
        <begin position="194"/>
        <end position="213"/>
    </location>
</feature>
<name>A0ABW7LI01_9RHOB</name>
<evidence type="ECO:0000256" key="1">
    <source>
        <dbReference type="SAM" id="MobiDB-lite"/>
    </source>
</evidence>
<dbReference type="PANTHER" id="PTHR43056">
    <property type="entry name" value="PEPTIDASE S9 PROLYL OLIGOPEPTIDASE"/>
    <property type="match status" value="1"/>
</dbReference>
<dbReference type="NCBIfam" id="TIGR00976">
    <property type="entry name" value="CocE_NonD"/>
    <property type="match status" value="1"/>
</dbReference>
<dbReference type="PANTHER" id="PTHR43056:SF10">
    <property type="entry name" value="COCE_NOND FAMILY, PUTATIVE (AFU_ORTHOLOGUE AFUA_7G00600)-RELATED"/>
    <property type="match status" value="1"/>
</dbReference>
<dbReference type="GO" id="GO:0016787">
    <property type="term" value="F:hydrolase activity"/>
    <property type="evidence" value="ECO:0007669"/>
    <property type="project" value="UniProtKB-KW"/>
</dbReference>
<organism evidence="3 4">
    <name type="scientific">Paracoccus broussonetiae subsp. drimophilus</name>
    <dbReference type="NCBI Taxonomy" id="3373869"/>
    <lineage>
        <taxon>Bacteria</taxon>
        <taxon>Pseudomonadati</taxon>
        <taxon>Pseudomonadota</taxon>
        <taxon>Alphaproteobacteria</taxon>
        <taxon>Rhodobacterales</taxon>
        <taxon>Paracoccaceae</taxon>
        <taxon>Paracoccus</taxon>
        <taxon>Paracoccus broussonetiae</taxon>
    </lineage>
</organism>
<gene>
    <name evidence="3" type="ORF">ACHFJ0_05820</name>
</gene>
<accession>A0ABW7LI01</accession>
<sequence length="241" mass="26777">MKDYTFALQPALPDEPGRQGLFSGFAPGTVTLPKGFRVSEKFKPLPVDIILEKDVAVTMRDGVTIYTDVLRPLTDEQVPVIVAWSPYGKSRGNAPQYDDLFRLLGMDTSVLSGLQKFEGPDPAYWCAKGYAICHPDPRGTYNSEGDARWWNRLEGEDFHDLVEWCGLQDWSNGKVGASGNSYLTASQWFMAAEHPRTSRRSRHGRGCPTSTATSSCAVASRTTASRRRYAMLTSERTSARI</sequence>
<evidence type="ECO:0000259" key="2">
    <source>
        <dbReference type="Pfam" id="PF02129"/>
    </source>
</evidence>